<dbReference type="GO" id="GO:0043565">
    <property type="term" value="F:sequence-specific DNA binding"/>
    <property type="evidence" value="ECO:0007669"/>
    <property type="project" value="TreeGrafter"/>
</dbReference>
<sequence length="526" mass="57971">MAQQWVAVKWLPNRGKEGAFAFACQAEGRKPWDFYTTVKKAGGRKEEACRIARLCYAKFQAGAADAEVMEYRDSLCRELTAGQSPFLNQKSYDKHVAAAKCLRAQDVAAAKFLRAQDVTAAKCLRAQDLAAAKCLRAQGSVATQGRLLSWLGSKFQARSLILACIPMEVQVREVVSPFFGSGAAELELLRERRHVKVRASDADAALVNFWQQVLASPQAVADQLSGIIPATRAVTAVEFDVMQRSLTRIREGAVMAKAPAVLAAARFWAVNQLCFSGQMRSRFQGPQALKLQRGREQKLQRVRVFQPPAALRLQLAATDYVESVRKSPKGALLFLDPPYLQEDGSREKLTRGGLSHARYACGPNFGLQAHTQLRQLLSTRSRWILCHSDCQEIRELYAGYHMVEYGHSCTQGRVGQGLAAAKARTGPPIPLGESCSSSRAGWPSVRPANFLLEEVVELKRHHCFFPSGDYARNAQLVSTPSSTRSLTTSMWQLPSVGAPFLSQKPCGAEAAPLLLPKRRLRQKTSL</sequence>
<evidence type="ECO:0000256" key="2">
    <source>
        <dbReference type="ARBA" id="ARBA00011900"/>
    </source>
</evidence>
<evidence type="ECO:0000256" key="1">
    <source>
        <dbReference type="ARBA" id="ARBA00006594"/>
    </source>
</evidence>
<proteinExistence type="inferred from homology"/>
<evidence type="ECO:0000256" key="3">
    <source>
        <dbReference type="ARBA" id="ARBA00022603"/>
    </source>
</evidence>
<gene>
    <name evidence="7" type="ORF">PGLA1383_LOCUS42893</name>
</gene>
<dbReference type="GO" id="GO:0006298">
    <property type="term" value="P:mismatch repair"/>
    <property type="evidence" value="ECO:0007669"/>
    <property type="project" value="TreeGrafter"/>
</dbReference>
<dbReference type="EMBL" id="CAJNNV010028849">
    <property type="protein sequence ID" value="CAE8625915.1"/>
    <property type="molecule type" value="Genomic_DNA"/>
</dbReference>
<evidence type="ECO:0000313" key="7">
    <source>
        <dbReference type="EMBL" id="CAE8625915.1"/>
    </source>
</evidence>
<name>A0A813GKV3_POLGL</name>
<dbReference type="InterPro" id="IPR012327">
    <property type="entry name" value="MeTrfase_D12"/>
</dbReference>
<dbReference type="Gene3D" id="1.10.1020.10">
    <property type="entry name" value="Adenine-specific Methyltransferase, Domain 2"/>
    <property type="match status" value="1"/>
</dbReference>
<dbReference type="PRINTS" id="PR00505">
    <property type="entry name" value="D12N6MTFRASE"/>
</dbReference>
<comment type="caution">
    <text evidence="7">The sequence shown here is derived from an EMBL/GenBank/DDBJ whole genome shotgun (WGS) entry which is preliminary data.</text>
</comment>
<accession>A0A813GKV3</accession>
<keyword evidence="8" id="KW-1185">Reference proteome</keyword>
<dbReference type="PANTHER" id="PTHR30481">
    <property type="entry name" value="DNA ADENINE METHYLASE"/>
    <property type="match status" value="1"/>
</dbReference>
<keyword evidence="5" id="KW-0949">S-adenosyl-L-methionine</keyword>
<dbReference type="GO" id="GO:1904047">
    <property type="term" value="F:S-adenosyl-L-methionine binding"/>
    <property type="evidence" value="ECO:0007669"/>
    <property type="project" value="TreeGrafter"/>
</dbReference>
<dbReference type="AlphaFoldDB" id="A0A813GKV3"/>
<evidence type="ECO:0000256" key="4">
    <source>
        <dbReference type="ARBA" id="ARBA00022679"/>
    </source>
</evidence>
<dbReference type="Proteomes" id="UP000654075">
    <property type="component" value="Unassembled WGS sequence"/>
</dbReference>
<dbReference type="InterPro" id="IPR023095">
    <property type="entry name" value="Ade_MeTrfase_dom_2"/>
</dbReference>
<dbReference type="EC" id="2.1.1.72" evidence="2"/>
<keyword evidence="3" id="KW-0489">Methyltransferase</keyword>
<evidence type="ECO:0000313" key="8">
    <source>
        <dbReference type="Proteomes" id="UP000654075"/>
    </source>
</evidence>
<comment type="catalytic activity">
    <reaction evidence="6">
        <text>a 2'-deoxyadenosine in DNA + S-adenosyl-L-methionine = an N(6)-methyl-2'-deoxyadenosine in DNA + S-adenosyl-L-homocysteine + H(+)</text>
        <dbReference type="Rhea" id="RHEA:15197"/>
        <dbReference type="Rhea" id="RHEA-COMP:12418"/>
        <dbReference type="Rhea" id="RHEA-COMP:12419"/>
        <dbReference type="ChEBI" id="CHEBI:15378"/>
        <dbReference type="ChEBI" id="CHEBI:57856"/>
        <dbReference type="ChEBI" id="CHEBI:59789"/>
        <dbReference type="ChEBI" id="CHEBI:90615"/>
        <dbReference type="ChEBI" id="CHEBI:90616"/>
        <dbReference type="EC" id="2.1.1.72"/>
    </reaction>
</comment>
<evidence type="ECO:0000256" key="5">
    <source>
        <dbReference type="ARBA" id="ARBA00022691"/>
    </source>
</evidence>
<protein>
    <recommendedName>
        <fullName evidence="2">site-specific DNA-methyltransferase (adenine-specific)</fullName>
        <ecNumber evidence="2">2.1.1.72</ecNumber>
    </recommendedName>
</protein>
<dbReference type="Pfam" id="PF02086">
    <property type="entry name" value="MethyltransfD12"/>
    <property type="match status" value="1"/>
</dbReference>
<evidence type="ECO:0000256" key="6">
    <source>
        <dbReference type="ARBA" id="ARBA00047942"/>
    </source>
</evidence>
<dbReference type="GO" id="GO:0009007">
    <property type="term" value="F:site-specific DNA-methyltransferase (adenine-specific) activity"/>
    <property type="evidence" value="ECO:0007669"/>
    <property type="project" value="UniProtKB-EC"/>
</dbReference>
<dbReference type="GO" id="GO:0009307">
    <property type="term" value="P:DNA restriction-modification system"/>
    <property type="evidence" value="ECO:0007669"/>
    <property type="project" value="InterPro"/>
</dbReference>
<reference evidence="7" key="1">
    <citation type="submission" date="2021-02" db="EMBL/GenBank/DDBJ databases">
        <authorList>
            <person name="Dougan E. K."/>
            <person name="Rhodes N."/>
            <person name="Thang M."/>
            <person name="Chan C."/>
        </authorList>
    </citation>
    <scope>NUCLEOTIDE SEQUENCE</scope>
</reference>
<organism evidence="7 8">
    <name type="scientific">Polarella glacialis</name>
    <name type="common">Dinoflagellate</name>
    <dbReference type="NCBI Taxonomy" id="89957"/>
    <lineage>
        <taxon>Eukaryota</taxon>
        <taxon>Sar</taxon>
        <taxon>Alveolata</taxon>
        <taxon>Dinophyceae</taxon>
        <taxon>Suessiales</taxon>
        <taxon>Suessiaceae</taxon>
        <taxon>Polarella</taxon>
    </lineage>
</organism>
<dbReference type="Gene3D" id="3.40.50.150">
    <property type="entry name" value="Vaccinia Virus protein VP39"/>
    <property type="match status" value="1"/>
</dbReference>
<dbReference type="InterPro" id="IPR029063">
    <property type="entry name" value="SAM-dependent_MTases_sf"/>
</dbReference>
<keyword evidence="4" id="KW-0808">Transferase</keyword>
<dbReference type="GO" id="GO:0032259">
    <property type="term" value="P:methylation"/>
    <property type="evidence" value="ECO:0007669"/>
    <property type="project" value="UniProtKB-KW"/>
</dbReference>
<dbReference type="SUPFAM" id="SSF53335">
    <property type="entry name" value="S-adenosyl-L-methionine-dependent methyltransferases"/>
    <property type="match status" value="1"/>
</dbReference>
<comment type="similarity">
    <text evidence="1">Belongs to the N(4)/N(6)-methyltransferase family.</text>
</comment>